<keyword evidence="2" id="KW-0378">Hydrolase</keyword>
<dbReference type="AlphaFoldDB" id="A0A2P6ASD4"/>
<feature type="region of interest" description="Disordered" evidence="1">
    <location>
        <begin position="1"/>
        <end position="20"/>
    </location>
</feature>
<organism evidence="2 3">
    <name type="scientific">Amnimonas aquatica</name>
    <dbReference type="NCBI Taxonomy" id="2094561"/>
    <lineage>
        <taxon>Bacteria</taxon>
        <taxon>Pseudomonadati</taxon>
        <taxon>Pseudomonadota</taxon>
        <taxon>Gammaproteobacteria</taxon>
        <taxon>Moraxellales</taxon>
        <taxon>Moraxellaceae</taxon>
        <taxon>Amnimonas</taxon>
    </lineage>
</organism>
<gene>
    <name evidence="2" type="ORF">C5O18_05925</name>
</gene>
<evidence type="ECO:0000313" key="3">
    <source>
        <dbReference type="Proteomes" id="UP000243900"/>
    </source>
</evidence>
<dbReference type="Pfam" id="PF10118">
    <property type="entry name" value="Metal_hydrol"/>
    <property type="match status" value="1"/>
</dbReference>
<name>A0A2P6ASD4_9GAMM</name>
<feature type="region of interest" description="Disordered" evidence="1">
    <location>
        <begin position="51"/>
        <end position="86"/>
    </location>
</feature>
<dbReference type="InterPro" id="IPR016516">
    <property type="entry name" value="UCP07580"/>
</dbReference>
<accession>A0A2P6ASD4</accession>
<sequence>MSGESLLAAPPCRRHRTSLLPRPMAANDRFSADINLQASRLASHSKVTGLFMRPCTRPRPRDRPAGPCADPDTSARRDGRKDGGETAMISKTPLRIRVRRMDYDMSGLRRYWYNDNAWITHFLNALSTTFPDGERFFIHSVRNFEQQIRDPELQAQIRAFIGQEANHGKEHEAFNQALIDQHGLPLESKLKFMKNALAWAKKRWSPREQLAMTAGFEHFTAILANLLLERKDAIADIAGVYSDMFLWHAVEETEHKAVAFDLYQAVDGDYWLRVKSMALATFFFMLVTLRMQYSLLKHDNQLGNWRDALGFAKFMLVKPGFLTRIIPQYLDYYRPGFHPWQHDNRHLIDPHIAALAAHELHAVKAA</sequence>
<keyword evidence="3" id="KW-1185">Reference proteome</keyword>
<protein>
    <submittedName>
        <fullName evidence="2">Metal-dependent hydrolase</fullName>
    </submittedName>
</protein>
<dbReference type="PANTHER" id="PTHR39456">
    <property type="entry name" value="METAL-DEPENDENT HYDROLASE"/>
    <property type="match status" value="1"/>
</dbReference>
<feature type="compositionally biased region" description="Basic and acidic residues" evidence="1">
    <location>
        <begin position="73"/>
        <end position="84"/>
    </location>
</feature>
<evidence type="ECO:0000256" key="1">
    <source>
        <dbReference type="SAM" id="MobiDB-lite"/>
    </source>
</evidence>
<evidence type="ECO:0000313" key="2">
    <source>
        <dbReference type="EMBL" id="PQA42483.1"/>
    </source>
</evidence>
<dbReference type="PANTHER" id="PTHR39456:SF1">
    <property type="entry name" value="METAL-DEPENDENT HYDROLASE"/>
    <property type="match status" value="1"/>
</dbReference>
<reference evidence="3" key="1">
    <citation type="submission" date="2018-02" db="EMBL/GenBank/DDBJ databases">
        <title>Genome sequencing of Solimonas sp. HR-BB.</title>
        <authorList>
            <person name="Lee Y."/>
            <person name="Jeon C.O."/>
        </authorList>
    </citation>
    <scope>NUCLEOTIDE SEQUENCE [LARGE SCALE GENOMIC DNA]</scope>
    <source>
        <strain evidence="3">HR-E</strain>
    </source>
</reference>
<dbReference type="EMBL" id="PTQZ01000120">
    <property type="protein sequence ID" value="PQA42483.1"/>
    <property type="molecule type" value="Genomic_DNA"/>
</dbReference>
<dbReference type="Proteomes" id="UP000243900">
    <property type="component" value="Unassembled WGS sequence"/>
</dbReference>
<dbReference type="GO" id="GO:0016787">
    <property type="term" value="F:hydrolase activity"/>
    <property type="evidence" value="ECO:0007669"/>
    <property type="project" value="UniProtKB-KW"/>
</dbReference>
<proteinExistence type="predicted"/>
<comment type="caution">
    <text evidence="2">The sequence shown here is derived from an EMBL/GenBank/DDBJ whole genome shotgun (WGS) entry which is preliminary data.</text>
</comment>